<name>A0ABD1W9F0_9LAMI</name>
<comment type="caution">
    <text evidence="1">The sequence shown here is derived from an EMBL/GenBank/DDBJ whole genome shotgun (WGS) entry which is preliminary data.</text>
</comment>
<dbReference type="Proteomes" id="UP001604277">
    <property type="component" value="Unassembled WGS sequence"/>
</dbReference>
<organism evidence="1 2">
    <name type="scientific">Forsythia ovata</name>
    <dbReference type="NCBI Taxonomy" id="205694"/>
    <lineage>
        <taxon>Eukaryota</taxon>
        <taxon>Viridiplantae</taxon>
        <taxon>Streptophyta</taxon>
        <taxon>Embryophyta</taxon>
        <taxon>Tracheophyta</taxon>
        <taxon>Spermatophyta</taxon>
        <taxon>Magnoliopsida</taxon>
        <taxon>eudicotyledons</taxon>
        <taxon>Gunneridae</taxon>
        <taxon>Pentapetalae</taxon>
        <taxon>asterids</taxon>
        <taxon>lamiids</taxon>
        <taxon>Lamiales</taxon>
        <taxon>Oleaceae</taxon>
        <taxon>Forsythieae</taxon>
        <taxon>Forsythia</taxon>
    </lineage>
</organism>
<dbReference type="EMBL" id="JBFOLJ010000004">
    <property type="protein sequence ID" value="KAL2546274.1"/>
    <property type="molecule type" value="Genomic_DNA"/>
</dbReference>
<reference evidence="2" key="1">
    <citation type="submission" date="2024-07" db="EMBL/GenBank/DDBJ databases">
        <title>Two chromosome-level genome assemblies of Korean endemic species Abeliophyllum distichum and Forsythia ovata (Oleaceae).</title>
        <authorList>
            <person name="Jang H."/>
        </authorList>
    </citation>
    <scope>NUCLEOTIDE SEQUENCE [LARGE SCALE GENOMIC DNA]</scope>
</reference>
<dbReference type="AlphaFoldDB" id="A0ABD1W9F0"/>
<sequence length="147" mass="16371">MGRNPPLFLAGDFQSSPAGNKEGEIPLIRGETREIFHWFRDQMGDFFSPGRREKPLLLAIATMCGFTTEDHQASCGDLAILVSNIDPNQESNFKVKAGSNILIIYFGKASVGSRSQFPLLVDSNIGISTYQSIKENRNNKNALEFWD</sequence>
<keyword evidence="2" id="KW-1185">Reference proteome</keyword>
<evidence type="ECO:0000313" key="1">
    <source>
        <dbReference type="EMBL" id="KAL2546274.1"/>
    </source>
</evidence>
<gene>
    <name evidence="1" type="ORF">Fot_15507</name>
</gene>
<protein>
    <submittedName>
        <fullName evidence="1">Uncharacterized protein</fullName>
    </submittedName>
</protein>
<proteinExistence type="predicted"/>
<evidence type="ECO:0000313" key="2">
    <source>
        <dbReference type="Proteomes" id="UP001604277"/>
    </source>
</evidence>
<accession>A0ABD1W9F0</accession>